<comment type="caution">
    <text evidence="2">The sequence shown here is derived from an EMBL/GenBank/DDBJ whole genome shotgun (WGS) entry which is preliminary data.</text>
</comment>
<dbReference type="RefSeq" id="WP_154573068.1">
    <property type="nucleotide sequence ID" value="NZ_VUNB01000007.1"/>
</dbReference>
<dbReference type="EMBL" id="VUNB01000007">
    <property type="protein sequence ID" value="MST69595.1"/>
    <property type="molecule type" value="Genomic_DNA"/>
</dbReference>
<dbReference type="SUPFAM" id="SSF52266">
    <property type="entry name" value="SGNH hydrolase"/>
    <property type="match status" value="1"/>
</dbReference>
<evidence type="ECO:0000256" key="1">
    <source>
        <dbReference type="SAM" id="MobiDB-lite"/>
    </source>
</evidence>
<feature type="region of interest" description="Disordered" evidence="1">
    <location>
        <begin position="238"/>
        <end position="286"/>
    </location>
</feature>
<accession>A0A6A8M8C7</accession>
<evidence type="ECO:0000313" key="2">
    <source>
        <dbReference type="EMBL" id="MST69595.1"/>
    </source>
</evidence>
<feature type="compositionally biased region" description="Polar residues" evidence="1">
    <location>
        <begin position="257"/>
        <end position="278"/>
    </location>
</feature>
<name>A0A6A8M8C7_9FIRM</name>
<dbReference type="InterPro" id="IPR036514">
    <property type="entry name" value="SGNH_hydro_sf"/>
</dbReference>
<proteinExistence type="predicted"/>
<gene>
    <name evidence="2" type="primary">dltD</name>
    <name evidence="2" type="ORF">FYJ66_08375</name>
</gene>
<dbReference type="NCBIfam" id="TIGR04092">
    <property type="entry name" value="LTA_DltD"/>
    <property type="match status" value="1"/>
</dbReference>
<reference evidence="2" key="1">
    <citation type="submission" date="2019-09" db="EMBL/GenBank/DDBJ databases">
        <title>In-depth cultivation of the pig gut microbiome towards novel bacterial diversity and tailored functional studies.</title>
        <authorList>
            <person name="Wylensek D."/>
            <person name="Hitch T.C.A."/>
            <person name="Clavel T."/>
        </authorList>
    </citation>
    <scope>NUCLEOTIDE SEQUENCE</scope>
    <source>
        <strain evidence="2">RF-744-FAT-WT-3</strain>
    </source>
</reference>
<dbReference type="AlphaFoldDB" id="A0A6A8M8C7"/>
<dbReference type="PANTHER" id="PTHR40039">
    <property type="entry name" value="PROTEIN DLTD"/>
    <property type="match status" value="1"/>
</dbReference>
<dbReference type="Pfam" id="PF04914">
    <property type="entry name" value="DltD"/>
    <property type="match status" value="1"/>
</dbReference>
<dbReference type="Gene3D" id="3.40.50.1110">
    <property type="entry name" value="SGNH hydrolase"/>
    <property type="match status" value="1"/>
</dbReference>
<dbReference type="PANTHER" id="PTHR40039:SF1">
    <property type="entry name" value="PROTEIN DLTD"/>
    <property type="match status" value="1"/>
</dbReference>
<organism evidence="2">
    <name type="scientific">Baileyella intestinalis</name>
    <dbReference type="NCBI Taxonomy" id="2606709"/>
    <lineage>
        <taxon>Bacteria</taxon>
        <taxon>Bacillati</taxon>
        <taxon>Bacillota</taxon>
        <taxon>Clostridia</taxon>
        <taxon>Peptostreptococcales</taxon>
        <taxon>Anaerovoracaceae</taxon>
        <taxon>Baileyella</taxon>
    </lineage>
</organism>
<sequence>MKRLKAFITALGIFLILSVSIQQFVISTDYPRNENFKYWYSPYKDKSAQALESNLDKDTMLIFGSSELGHEKNSKYYVRNMFHKNDLNAMIIGQPYTQDLNHTTTLAALAPKLKNKKVILLLSPTWFMGRDVDPGNFSMRFSDSEYVAMLKNPDLSKSLKEKIAKRTLYLLRSDKKAAARVRAYNRVYLYGSSRLSDRLLARYYKNHTEVQERAALFFAEKFQKDPLDLVTDGITKQGLANDPARNGKPTIPAGQTPDWSNLKKTAIDSSTGHSNNPLNMRDKNWNRTFKDRYKNKKSRDLHKFTSTDDSKEYGDLELFLQVCQQENIKPLLVIQPVNGYWFDHTGMGPEKRDAYRQCIKDTAEEYGVQVKDLSKYDYEMGVLSDAVHPWAKGWVILDEIFYNYYKAD</sequence>
<protein>
    <submittedName>
        <fullName evidence="2">D-alanyl-lipoteichoic acid biosynthesis protein DltD</fullName>
    </submittedName>
</protein>
<dbReference type="InterPro" id="IPR006998">
    <property type="entry name" value="DltD"/>
</dbReference>
<dbReference type="InterPro" id="IPR023896">
    <property type="entry name" value="LTA_DltD"/>
</dbReference>